<feature type="domain" description="Amidohydrolase-related" evidence="2">
    <location>
        <begin position="87"/>
        <end position="445"/>
    </location>
</feature>
<name>A0A1T4WK55_9BACT</name>
<evidence type="ECO:0000256" key="1">
    <source>
        <dbReference type="SAM" id="SignalP"/>
    </source>
</evidence>
<dbReference type="Proteomes" id="UP000189733">
    <property type="component" value="Unassembled WGS sequence"/>
</dbReference>
<dbReference type="SUPFAM" id="SSF51556">
    <property type="entry name" value="Metallo-dependent hydrolases"/>
    <property type="match status" value="1"/>
</dbReference>
<protein>
    <submittedName>
        <fullName evidence="3">Imidazolonepropionase</fullName>
    </submittedName>
</protein>
<dbReference type="Pfam" id="PF01979">
    <property type="entry name" value="Amidohydro_1"/>
    <property type="match status" value="1"/>
</dbReference>
<dbReference type="Gene3D" id="2.30.40.10">
    <property type="entry name" value="Urease, subunit C, domain 1"/>
    <property type="match status" value="1"/>
</dbReference>
<proteinExistence type="predicted"/>
<dbReference type="InterPro" id="IPR057744">
    <property type="entry name" value="OTAase-like"/>
</dbReference>
<feature type="chain" id="PRO_5013114961" evidence="1">
    <location>
        <begin position="18"/>
        <end position="453"/>
    </location>
</feature>
<sequence length="453" mass="48940">MRSFAALGFAVAAFFCAALVGTGECFSQETAEEQSMILLQNVRVFDGKSDALRPDLDVLVKGNHIEKIGKKLSAPDGARVLDGGGRTLTPGFIDAHTHLQWNLGVFEQFAAPIDYQAALSLLEAKNTLMRGFTTIRDVAGSVFGVKRSIDEGIFPGPRIYSGGAALTMTAGHGDMRTVNSLPRLFGGVESEVERIGMCIFADGVPEVLTACRVQFRNGADFIKVFAGGAVSGMYDPVDIGEYSKEELEAAVGEAKRWNTYVAVHAYTDKSVRDALEAGAMTIEHANLVSEDTIKLAVKKGAYISAQTGVFLSPPPESFTPAQKARQKLVADGLDHMMKMAKKHKAKIGFGSDMIGSIELKKMQSTEFTNRTKWFSNAEILRQATSVNGEILALSGPRNPYPGKLGVIEEGALADLLLIQGNPLEDIKLLLNPEENIDLIMKDGTIYKNTLSEN</sequence>
<dbReference type="CDD" id="cd01299">
    <property type="entry name" value="Met_dep_hydrolase_A"/>
    <property type="match status" value="1"/>
</dbReference>
<evidence type="ECO:0000313" key="3">
    <source>
        <dbReference type="EMBL" id="SKA77713.1"/>
    </source>
</evidence>
<dbReference type="InterPro" id="IPR011059">
    <property type="entry name" value="Metal-dep_hydrolase_composite"/>
</dbReference>
<keyword evidence="4" id="KW-1185">Reference proteome</keyword>
<dbReference type="STRING" id="1121442.SAMN02745702_02376"/>
<dbReference type="InterPro" id="IPR051781">
    <property type="entry name" value="Metallo-dep_Hydrolase"/>
</dbReference>
<feature type="signal peptide" evidence="1">
    <location>
        <begin position="1"/>
        <end position="17"/>
    </location>
</feature>
<dbReference type="RefSeq" id="WP_159445988.1">
    <property type="nucleotide sequence ID" value="NZ_FUYA01000008.1"/>
</dbReference>
<dbReference type="OrthoDB" id="9775607at2"/>
<reference evidence="3 4" key="1">
    <citation type="submission" date="2017-02" db="EMBL/GenBank/DDBJ databases">
        <authorList>
            <person name="Peterson S.W."/>
        </authorList>
    </citation>
    <scope>NUCLEOTIDE SEQUENCE [LARGE SCALE GENOMIC DNA]</scope>
    <source>
        <strain evidence="3 4">DSM 18034</strain>
    </source>
</reference>
<keyword evidence="1" id="KW-0732">Signal</keyword>
<dbReference type="PANTHER" id="PTHR43135">
    <property type="entry name" value="ALPHA-D-RIBOSE 1-METHYLPHOSPHONATE 5-TRIPHOSPHATE DIPHOSPHATASE"/>
    <property type="match status" value="1"/>
</dbReference>
<dbReference type="SUPFAM" id="SSF51338">
    <property type="entry name" value="Composite domain of metallo-dependent hydrolases"/>
    <property type="match status" value="2"/>
</dbReference>
<gene>
    <name evidence="3" type="ORF">SAMN02745702_02376</name>
</gene>
<evidence type="ECO:0000313" key="4">
    <source>
        <dbReference type="Proteomes" id="UP000189733"/>
    </source>
</evidence>
<dbReference type="PANTHER" id="PTHR43135:SF3">
    <property type="entry name" value="ALPHA-D-RIBOSE 1-METHYLPHOSPHONATE 5-TRIPHOSPHATE DIPHOSPHATASE"/>
    <property type="match status" value="1"/>
</dbReference>
<dbReference type="GO" id="GO:0016810">
    <property type="term" value="F:hydrolase activity, acting on carbon-nitrogen (but not peptide) bonds"/>
    <property type="evidence" value="ECO:0007669"/>
    <property type="project" value="InterPro"/>
</dbReference>
<dbReference type="InterPro" id="IPR006680">
    <property type="entry name" value="Amidohydro-rel"/>
</dbReference>
<dbReference type="AlphaFoldDB" id="A0A1T4WK55"/>
<dbReference type="InterPro" id="IPR032466">
    <property type="entry name" value="Metal_Hydrolase"/>
</dbReference>
<organism evidence="3 4">
    <name type="scientific">Desulfobaculum bizertense DSM 18034</name>
    <dbReference type="NCBI Taxonomy" id="1121442"/>
    <lineage>
        <taxon>Bacteria</taxon>
        <taxon>Pseudomonadati</taxon>
        <taxon>Thermodesulfobacteriota</taxon>
        <taxon>Desulfovibrionia</taxon>
        <taxon>Desulfovibrionales</taxon>
        <taxon>Desulfovibrionaceae</taxon>
        <taxon>Desulfobaculum</taxon>
    </lineage>
</organism>
<dbReference type="Gene3D" id="3.20.20.140">
    <property type="entry name" value="Metal-dependent hydrolases"/>
    <property type="match status" value="1"/>
</dbReference>
<dbReference type="EMBL" id="FUYA01000008">
    <property type="protein sequence ID" value="SKA77713.1"/>
    <property type="molecule type" value="Genomic_DNA"/>
</dbReference>
<evidence type="ECO:0000259" key="2">
    <source>
        <dbReference type="Pfam" id="PF01979"/>
    </source>
</evidence>
<accession>A0A1T4WK55</accession>